<gene>
    <name evidence="1" type="ORF">GCM10007216_30270</name>
</gene>
<name>A0ABQ1PHN9_9BACI</name>
<dbReference type="Proteomes" id="UP000619534">
    <property type="component" value="Unassembled WGS sequence"/>
</dbReference>
<dbReference type="EMBL" id="BMCJ01000006">
    <property type="protein sequence ID" value="GGC97442.1"/>
    <property type="molecule type" value="Genomic_DNA"/>
</dbReference>
<protein>
    <submittedName>
        <fullName evidence="1">Uncharacterized protein</fullName>
    </submittedName>
</protein>
<dbReference type="RefSeq" id="WP_062440498.1">
    <property type="nucleotide sequence ID" value="NZ_BMCJ01000006.1"/>
</dbReference>
<evidence type="ECO:0000313" key="1">
    <source>
        <dbReference type="EMBL" id="GGC97442.1"/>
    </source>
</evidence>
<comment type="caution">
    <text evidence="1">The sequence shown here is derived from an EMBL/GenBank/DDBJ whole genome shotgun (WGS) entry which is preliminary data.</text>
</comment>
<keyword evidence="2" id="KW-1185">Reference proteome</keyword>
<sequence>MSIKFIPDELRQEVSDLLDFFERHSIGCNFVLDDYEEDDEKEVIDESYELEVLFPESYSEETFTIGELLDIVYEAHRVKVFNEYKFVGKRVALFYIDSQLQELMHVYGIDIPTTKEIIDDQEYVIEVVSGLTSYGVKLIMDKKFDDHVPPVDDSYDNFIEVRAEDSIDQSVAESLVEAYLFELKSTLGISIHLSARLTSGDSHYDELDYNEGTSRLRPLLRGKGVEELLKLYNSSLNTSNTEILVLTYTKVLEYVSQTVIQQDLINSVTKKLFSSRALNPDANYIMELSKVFEENRTNKKDYHAIKLTIETCCDLHEIIEQAPRFLRFTKKLDHDSKDTDKIKALEEVANAISNTRNMFAHAKTNYEKKGMECPPEQLGDFTKCLDVLTQQVIRWFAKEHEDNRVV</sequence>
<reference evidence="2" key="1">
    <citation type="journal article" date="2019" name="Int. J. Syst. Evol. Microbiol.">
        <title>The Global Catalogue of Microorganisms (GCM) 10K type strain sequencing project: providing services to taxonomists for standard genome sequencing and annotation.</title>
        <authorList>
            <consortium name="The Broad Institute Genomics Platform"/>
            <consortium name="The Broad Institute Genome Sequencing Center for Infectious Disease"/>
            <person name="Wu L."/>
            <person name="Ma J."/>
        </authorList>
    </citation>
    <scope>NUCLEOTIDE SEQUENCE [LARGE SCALE GENOMIC DNA]</scope>
    <source>
        <strain evidence="2">CCM 7282</strain>
    </source>
</reference>
<evidence type="ECO:0000313" key="2">
    <source>
        <dbReference type="Proteomes" id="UP000619534"/>
    </source>
</evidence>
<proteinExistence type="predicted"/>
<accession>A0ABQ1PHN9</accession>
<organism evidence="1 2">
    <name type="scientific">Thalassobacillus devorans</name>
    <dbReference type="NCBI Taxonomy" id="279813"/>
    <lineage>
        <taxon>Bacteria</taxon>
        <taxon>Bacillati</taxon>
        <taxon>Bacillota</taxon>
        <taxon>Bacilli</taxon>
        <taxon>Bacillales</taxon>
        <taxon>Bacillaceae</taxon>
        <taxon>Thalassobacillus</taxon>
    </lineage>
</organism>